<protein>
    <recommendedName>
        <fullName evidence="3">Mos1 transposase HTH domain-containing protein</fullName>
    </recommendedName>
</protein>
<accession>A0A2J7PSV3</accession>
<proteinExistence type="predicted"/>
<evidence type="ECO:0000313" key="1">
    <source>
        <dbReference type="EMBL" id="PNF19399.1"/>
    </source>
</evidence>
<dbReference type="EMBL" id="NEVH01021922">
    <property type="protein sequence ID" value="PNF19399.1"/>
    <property type="molecule type" value="Genomic_DNA"/>
</dbReference>
<evidence type="ECO:0000313" key="2">
    <source>
        <dbReference type="Proteomes" id="UP000235965"/>
    </source>
</evidence>
<comment type="caution">
    <text evidence="1">The sequence shown here is derived from an EMBL/GenBank/DDBJ whole genome shotgun (WGS) entry which is preliminary data.</text>
</comment>
<sequence length="114" mass="12963">MCRMACRLQHSANARTPSQHQYKMAAPLETCTREEQHSVIRFLCSEGVKPIEIYQRMKFQYGDACLSQQQVYELSRKFANGVTSVEDAPHPGKAHRVVTPENTAAVEAIVRENR</sequence>
<reference evidence="1 2" key="1">
    <citation type="submission" date="2017-12" db="EMBL/GenBank/DDBJ databases">
        <title>Hemimetabolous genomes reveal molecular basis of termite eusociality.</title>
        <authorList>
            <person name="Harrison M.C."/>
            <person name="Jongepier E."/>
            <person name="Robertson H.M."/>
            <person name="Arning N."/>
            <person name="Bitard-Feildel T."/>
            <person name="Chao H."/>
            <person name="Childers C.P."/>
            <person name="Dinh H."/>
            <person name="Doddapaneni H."/>
            <person name="Dugan S."/>
            <person name="Gowin J."/>
            <person name="Greiner C."/>
            <person name="Han Y."/>
            <person name="Hu H."/>
            <person name="Hughes D.S.T."/>
            <person name="Huylmans A.-K."/>
            <person name="Kemena C."/>
            <person name="Kremer L.P.M."/>
            <person name="Lee S.L."/>
            <person name="Lopez-Ezquerra A."/>
            <person name="Mallet L."/>
            <person name="Monroy-Kuhn J.M."/>
            <person name="Moser A."/>
            <person name="Murali S.C."/>
            <person name="Muzny D.M."/>
            <person name="Otani S."/>
            <person name="Piulachs M.-D."/>
            <person name="Poelchau M."/>
            <person name="Qu J."/>
            <person name="Schaub F."/>
            <person name="Wada-Katsumata A."/>
            <person name="Worley K.C."/>
            <person name="Xie Q."/>
            <person name="Ylla G."/>
            <person name="Poulsen M."/>
            <person name="Gibbs R.A."/>
            <person name="Schal C."/>
            <person name="Richards S."/>
            <person name="Belles X."/>
            <person name="Korb J."/>
            <person name="Bornberg-Bauer E."/>
        </authorList>
    </citation>
    <scope>NUCLEOTIDE SEQUENCE [LARGE SCALE GENOMIC DNA]</scope>
    <source>
        <tissue evidence="1">Whole body</tissue>
    </source>
</reference>
<dbReference type="InParanoid" id="A0A2J7PSV3"/>
<dbReference type="OrthoDB" id="8193109at2759"/>
<gene>
    <name evidence="1" type="ORF">B7P43_G03631</name>
</gene>
<dbReference type="AlphaFoldDB" id="A0A2J7PSV3"/>
<keyword evidence="2" id="KW-1185">Reference proteome</keyword>
<organism evidence="1 2">
    <name type="scientific">Cryptotermes secundus</name>
    <dbReference type="NCBI Taxonomy" id="105785"/>
    <lineage>
        <taxon>Eukaryota</taxon>
        <taxon>Metazoa</taxon>
        <taxon>Ecdysozoa</taxon>
        <taxon>Arthropoda</taxon>
        <taxon>Hexapoda</taxon>
        <taxon>Insecta</taxon>
        <taxon>Pterygota</taxon>
        <taxon>Neoptera</taxon>
        <taxon>Polyneoptera</taxon>
        <taxon>Dictyoptera</taxon>
        <taxon>Blattodea</taxon>
        <taxon>Blattoidea</taxon>
        <taxon>Termitoidae</taxon>
        <taxon>Kalotermitidae</taxon>
        <taxon>Cryptotermitinae</taxon>
        <taxon>Cryptotermes</taxon>
    </lineage>
</organism>
<name>A0A2J7PSV3_9NEOP</name>
<dbReference type="Proteomes" id="UP000235965">
    <property type="component" value="Unassembled WGS sequence"/>
</dbReference>
<evidence type="ECO:0008006" key="3">
    <source>
        <dbReference type="Google" id="ProtNLM"/>
    </source>
</evidence>